<evidence type="ECO:0000259" key="2">
    <source>
        <dbReference type="Pfam" id="PF10633"/>
    </source>
</evidence>
<accession>A0A974Y0E6</accession>
<dbReference type="Proteomes" id="UP000639274">
    <property type="component" value="Chromosome"/>
</dbReference>
<feature type="domain" description="Alpha-galactosidase NEW3" evidence="2">
    <location>
        <begin position="358"/>
        <end position="428"/>
    </location>
</feature>
<evidence type="ECO:0000313" key="3">
    <source>
        <dbReference type="EMBL" id="QSX78973.1"/>
    </source>
</evidence>
<gene>
    <name evidence="3" type="ORF">I8J32_003345</name>
</gene>
<sequence length="554" mass="56221">MLLVSPWLPNAAHAATTGEQKTAVVLVNFQDLPTQPITPAAAHAMVFGTVSDFYWENSYGKTFLSGDTLGWFTLPLSESLCDNNRFAQEADRMAAAAGINLAQYSRLIYLMPRKACMDGGANSGTALPSRMFATANEFNAQLITHELGHNFGLLHSGTTECGGAVLGPACTSNSYGDLADTMGSGYVNHFSAVHKDRMGWLDAARVATVSTTGTYTLTPFETGTAGLKVLKVPRGIDAATGQPGYYYIEYRQPTGFDATLASLGNLAQGVLVHLDGANSVLLDMTPNSDASSTYADTRDAALMAGRSWTDANGITLTLKSASAAGAVVEVKMGGTAPAPTCTRAAPSVSLSGPTTAMAAGSTAQYTISVANHDSAACAATTFNLARTLPTGWTGALSGSSLTLSPGATGTATLGVTSPASAAAGSYAVGVGTGSPAGSLHTASASATYSVAATGGALSQTLGTDKLNYLRGETVYMSARITSAGVALNAASVKFTVSLPAGSPVVIMAVSGSDGYARATYRLAKGKSAAGNYGLRADATGNGATATTSTAFAVK</sequence>
<evidence type="ECO:0008006" key="5">
    <source>
        <dbReference type="Google" id="ProtNLM"/>
    </source>
</evidence>
<keyword evidence="4" id="KW-1185">Reference proteome</keyword>
<organism evidence="3 4">
    <name type="scientific">Agrilutibacter solisilvae</name>
    <dbReference type="NCBI Taxonomy" id="2763317"/>
    <lineage>
        <taxon>Bacteria</taxon>
        <taxon>Pseudomonadati</taxon>
        <taxon>Pseudomonadota</taxon>
        <taxon>Gammaproteobacteria</taxon>
        <taxon>Lysobacterales</taxon>
        <taxon>Lysobacteraceae</taxon>
        <taxon>Agrilutibacter</taxon>
    </lineage>
</organism>
<dbReference type="Pfam" id="PF10633">
    <property type="entry name" value="NPCBM_assoc"/>
    <property type="match status" value="1"/>
</dbReference>
<dbReference type="AlphaFoldDB" id="A0A974Y0E6"/>
<dbReference type="InterPro" id="IPR018905">
    <property type="entry name" value="A-galactase_NEW3"/>
</dbReference>
<feature type="domain" description="Peptidase M11 gametolysin" evidence="1">
    <location>
        <begin position="50"/>
        <end position="287"/>
    </location>
</feature>
<dbReference type="KEGG" id="lsf:I8J32_003345"/>
<dbReference type="RefSeq" id="WP_200615185.1">
    <property type="nucleotide sequence ID" value="NZ_CP071518.1"/>
</dbReference>
<reference evidence="3 4" key="1">
    <citation type="submission" date="2021-03" db="EMBL/GenBank/DDBJ databases">
        <title>Lysobacter sp. nov. isolated from soil of gangwondo yeongwol, south Korea.</title>
        <authorList>
            <person name="Kim K.R."/>
            <person name="Kim K.H."/>
            <person name="Jeon C.O."/>
        </authorList>
    </citation>
    <scope>NUCLEOTIDE SEQUENCE [LARGE SCALE GENOMIC DNA]</scope>
    <source>
        <strain evidence="3 4">R19</strain>
    </source>
</reference>
<dbReference type="InterPro" id="IPR013783">
    <property type="entry name" value="Ig-like_fold"/>
</dbReference>
<dbReference type="Gene3D" id="2.60.40.10">
    <property type="entry name" value="Immunoglobulins"/>
    <property type="match status" value="1"/>
</dbReference>
<name>A0A974Y0E6_9GAMM</name>
<dbReference type="Pfam" id="PF05548">
    <property type="entry name" value="Peptidase_M11"/>
    <property type="match status" value="1"/>
</dbReference>
<dbReference type="InterPro" id="IPR008752">
    <property type="entry name" value="Peptidase_M11"/>
</dbReference>
<dbReference type="PANTHER" id="PTHR41775:SF1">
    <property type="entry name" value="PEPTIDASE M6-LIKE DOMAIN-CONTAINING PROTEIN"/>
    <property type="match status" value="1"/>
</dbReference>
<proteinExistence type="predicted"/>
<dbReference type="EMBL" id="CP071518">
    <property type="protein sequence ID" value="QSX78973.1"/>
    <property type="molecule type" value="Genomic_DNA"/>
</dbReference>
<dbReference type="SUPFAM" id="SSF55486">
    <property type="entry name" value="Metalloproteases ('zincins'), catalytic domain"/>
    <property type="match status" value="1"/>
</dbReference>
<evidence type="ECO:0000259" key="1">
    <source>
        <dbReference type="Pfam" id="PF05548"/>
    </source>
</evidence>
<evidence type="ECO:0000313" key="4">
    <source>
        <dbReference type="Proteomes" id="UP000639274"/>
    </source>
</evidence>
<dbReference type="PANTHER" id="PTHR41775">
    <property type="entry name" value="SECRETED PROTEIN-RELATED"/>
    <property type="match status" value="1"/>
</dbReference>
<protein>
    <recommendedName>
        <fullName evidence="5">Alpha-galactosidase NEW3 domain-containing protein</fullName>
    </recommendedName>
</protein>